<name>A0A2K0U647_GIBNY</name>
<dbReference type="Proteomes" id="UP000236664">
    <property type="component" value="Unassembled WGS sequence"/>
</dbReference>
<accession>A0A2K0U647</accession>
<organism evidence="2 3">
    <name type="scientific">Gibberella nygamai</name>
    <name type="common">Bean root rot disease fungus</name>
    <name type="synonym">Fusarium nygamai</name>
    <dbReference type="NCBI Taxonomy" id="42673"/>
    <lineage>
        <taxon>Eukaryota</taxon>
        <taxon>Fungi</taxon>
        <taxon>Dikarya</taxon>
        <taxon>Ascomycota</taxon>
        <taxon>Pezizomycotina</taxon>
        <taxon>Sordariomycetes</taxon>
        <taxon>Hypocreomycetidae</taxon>
        <taxon>Hypocreales</taxon>
        <taxon>Nectriaceae</taxon>
        <taxon>Fusarium</taxon>
        <taxon>Fusarium fujikuroi species complex</taxon>
    </lineage>
</organism>
<protein>
    <submittedName>
        <fullName evidence="2">Uncharacterized protein</fullName>
    </submittedName>
</protein>
<sequence>MASVPIKPIFIPGNDEYHVRLLSVRLTGSFSNTDYISSMIKPVTVFTVLPYKGSAIDYSSSRNPAPKELPGVLLIFETLEDRQEYHYNSPRRVVMPVTVFLENGIGVEADTYVFPVANFEEEYWDDWELHACVSSERPYPISCPAPRELIQNMPGIADENSTDDSVSADLPIEDQKV</sequence>
<dbReference type="EMBL" id="MTQA01000690">
    <property type="protein sequence ID" value="PNP53266.1"/>
    <property type="molecule type" value="Genomic_DNA"/>
</dbReference>
<evidence type="ECO:0000313" key="2">
    <source>
        <dbReference type="EMBL" id="PNP53266.1"/>
    </source>
</evidence>
<feature type="region of interest" description="Disordered" evidence="1">
    <location>
        <begin position="155"/>
        <end position="177"/>
    </location>
</feature>
<gene>
    <name evidence="2" type="ORF">FNYG_15761</name>
</gene>
<keyword evidence="3" id="KW-1185">Reference proteome</keyword>
<reference evidence="2 3" key="1">
    <citation type="submission" date="2017-06" db="EMBL/GenBank/DDBJ databases">
        <title>Genome of Fusarium nygamai isolate CS10214.</title>
        <authorList>
            <person name="Gardiner D.M."/>
            <person name="Obanor F."/>
            <person name="Kazan K."/>
        </authorList>
    </citation>
    <scope>NUCLEOTIDE SEQUENCE [LARGE SCALE GENOMIC DNA]</scope>
    <source>
        <strain evidence="2 3">CS10214</strain>
    </source>
</reference>
<comment type="caution">
    <text evidence="2">The sequence shown here is derived from an EMBL/GenBank/DDBJ whole genome shotgun (WGS) entry which is preliminary data.</text>
</comment>
<evidence type="ECO:0000256" key="1">
    <source>
        <dbReference type="SAM" id="MobiDB-lite"/>
    </source>
</evidence>
<evidence type="ECO:0000313" key="3">
    <source>
        <dbReference type="Proteomes" id="UP000236664"/>
    </source>
</evidence>
<proteinExistence type="predicted"/>
<dbReference type="AlphaFoldDB" id="A0A2K0U647"/>
<dbReference type="OrthoDB" id="5013372at2759"/>